<dbReference type="InterPro" id="IPR027417">
    <property type="entry name" value="P-loop_NTPase"/>
</dbReference>
<dbReference type="AlphaFoldDB" id="A0A9P6YRH8"/>
<dbReference type="Gene3D" id="3.40.50.300">
    <property type="entry name" value="P-loop containing nucleotide triphosphate hydrolases"/>
    <property type="match status" value="1"/>
</dbReference>
<dbReference type="Pfam" id="PF16326">
    <property type="entry name" value="ABC_tran_CTD"/>
    <property type="match status" value="1"/>
</dbReference>
<evidence type="ECO:0000313" key="4">
    <source>
        <dbReference type="EMBL" id="KAG1558556.1"/>
    </source>
</evidence>
<dbReference type="FunFam" id="3.40.50.300:FF:000011">
    <property type="entry name" value="Putative ABC transporter ATP-binding component"/>
    <property type="match status" value="1"/>
</dbReference>
<evidence type="ECO:0000313" key="5">
    <source>
        <dbReference type="Proteomes" id="UP000740926"/>
    </source>
</evidence>
<dbReference type="SMART" id="SM00382">
    <property type="entry name" value="AAA"/>
    <property type="match status" value="1"/>
</dbReference>
<keyword evidence="1" id="KW-0547">Nucleotide-binding</keyword>
<dbReference type="InterPro" id="IPR032524">
    <property type="entry name" value="ABC_tran_C"/>
</dbReference>
<dbReference type="GO" id="GO:0003677">
    <property type="term" value="F:DNA binding"/>
    <property type="evidence" value="ECO:0007669"/>
    <property type="project" value="InterPro"/>
</dbReference>
<gene>
    <name evidence="4" type="ORF">G6F50_012494</name>
</gene>
<dbReference type="Gene3D" id="1.10.287.380">
    <property type="entry name" value="Valyl-tRNA synthetase, C-terminal domain"/>
    <property type="match status" value="1"/>
</dbReference>
<organism evidence="4 5">
    <name type="scientific">Rhizopus delemar</name>
    <dbReference type="NCBI Taxonomy" id="936053"/>
    <lineage>
        <taxon>Eukaryota</taxon>
        <taxon>Fungi</taxon>
        <taxon>Fungi incertae sedis</taxon>
        <taxon>Mucoromycota</taxon>
        <taxon>Mucoromycotina</taxon>
        <taxon>Mucoromycetes</taxon>
        <taxon>Mucorales</taxon>
        <taxon>Mucorineae</taxon>
        <taxon>Rhizopodaceae</taxon>
        <taxon>Rhizopus</taxon>
    </lineage>
</organism>
<dbReference type="InterPro" id="IPR003439">
    <property type="entry name" value="ABC_transporter-like_ATP-bd"/>
</dbReference>
<dbReference type="Proteomes" id="UP000740926">
    <property type="component" value="Unassembled WGS sequence"/>
</dbReference>
<sequence>MPLITLQNVDFSVGGPLLLEKAELSSEPGERIALIGRNGAGKSTLLKLLSGDHKPDDGEVRVQQGVRVTRLEQEVPHGAAGSVFDVVADGLGELGQWLAEFHHLSHAEVFDGEALGNVQAKIDAANGWGLDQRVSETLTKLDLDGDAEFGRLSGGMKRRVLLARALVSSPDVLLLDEPTNHLDLEMREALAEALATFEGAIVMVSHERHLIGLVCDTYWRVADGVVEPFDGDLDAYAAWLRTRPQAQGTKARMEQVEEPVVVKTAPVAQVVQKKPVNPHKLAAAEAKVAELEGALAELDRQLADPANYADATRMAVIGRDREPAAAQLETAEAAWMELLES</sequence>
<dbReference type="GO" id="GO:0016887">
    <property type="term" value="F:ATP hydrolysis activity"/>
    <property type="evidence" value="ECO:0007669"/>
    <property type="project" value="InterPro"/>
</dbReference>
<dbReference type="PANTHER" id="PTHR42855:SF1">
    <property type="entry name" value="ABC TRANSPORTER DOMAIN-CONTAINING PROTEIN"/>
    <property type="match status" value="1"/>
</dbReference>
<feature type="domain" description="ABC transporter" evidence="3">
    <location>
        <begin position="4"/>
        <end position="248"/>
    </location>
</feature>
<dbReference type="InterPro" id="IPR051309">
    <property type="entry name" value="ABCF_ATPase"/>
</dbReference>
<dbReference type="PANTHER" id="PTHR42855">
    <property type="entry name" value="ABC TRANSPORTER ATP-BINDING SUBUNIT"/>
    <property type="match status" value="1"/>
</dbReference>
<dbReference type="CDD" id="cd03221">
    <property type="entry name" value="ABCF_EF-3"/>
    <property type="match status" value="1"/>
</dbReference>
<reference evidence="4 5" key="1">
    <citation type="journal article" date="2020" name="Microb. Genom.">
        <title>Genetic diversity of clinical and environmental Mucorales isolates obtained from an investigation of mucormycosis cases among solid organ transplant recipients.</title>
        <authorList>
            <person name="Nguyen M.H."/>
            <person name="Kaul D."/>
            <person name="Muto C."/>
            <person name="Cheng S.J."/>
            <person name="Richter R.A."/>
            <person name="Bruno V.M."/>
            <person name="Liu G."/>
            <person name="Beyhan S."/>
            <person name="Sundermann A.J."/>
            <person name="Mounaud S."/>
            <person name="Pasculle A.W."/>
            <person name="Nierman W.C."/>
            <person name="Driscoll E."/>
            <person name="Cumbie R."/>
            <person name="Clancy C.J."/>
            <person name="Dupont C.L."/>
        </authorList>
    </citation>
    <scope>NUCLEOTIDE SEQUENCE [LARGE SCALE GENOMIC DNA]</scope>
    <source>
        <strain evidence="4 5">GL24</strain>
    </source>
</reference>
<dbReference type="PROSITE" id="PS50893">
    <property type="entry name" value="ABC_TRANSPORTER_2"/>
    <property type="match status" value="1"/>
</dbReference>
<dbReference type="EMBL" id="JAANIU010003953">
    <property type="protein sequence ID" value="KAG1558556.1"/>
    <property type="molecule type" value="Genomic_DNA"/>
</dbReference>
<keyword evidence="5" id="KW-1185">Reference proteome</keyword>
<name>A0A9P6YRH8_9FUNG</name>
<evidence type="ECO:0000256" key="2">
    <source>
        <dbReference type="ARBA" id="ARBA00022840"/>
    </source>
</evidence>
<dbReference type="InterPro" id="IPR017871">
    <property type="entry name" value="ABC_transporter-like_CS"/>
</dbReference>
<dbReference type="PROSITE" id="PS00211">
    <property type="entry name" value="ABC_TRANSPORTER_1"/>
    <property type="match status" value="1"/>
</dbReference>
<dbReference type="Pfam" id="PF00005">
    <property type="entry name" value="ABC_tran"/>
    <property type="match status" value="1"/>
</dbReference>
<accession>A0A9P6YRH8</accession>
<dbReference type="SUPFAM" id="SSF52540">
    <property type="entry name" value="P-loop containing nucleoside triphosphate hydrolases"/>
    <property type="match status" value="1"/>
</dbReference>
<protein>
    <recommendedName>
        <fullName evidence="3">ABC transporter domain-containing protein</fullName>
    </recommendedName>
</protein>
<comment type="caution">
    <text evidence="4">The sequence shown here is derived from an EMBL/GenBank/DDBJ whole genome shotgun (WGS) entry which is preliminary data.</text>
</comment>
<keyword evidence="2" id="KW-0067">ATP-binding</keyword>
<proteinExistence type="predicted"/>
<evidence type="ECO:0000256" key="1">
    <source>
        <dbReference type="ARBA" id="ARBA00022741"/>
    </source>
</evidence>
<dbReference type="GO" id="GO:0005524">
    <property type="term" value="F:ATP binding"/>
    <property type="evidence" value="ECO:0007669"/>
    <property type="project" value="UniProtKB-KW"/>
</dbReference>
<dbReference type="InterPro" id="IPR037118">
    <property type="entry name" value="Val-tRNA_synth_C_sf"/>
</dbReference>
<evidence type="ECO:0000259" key="3">
    <source>
        <dbReference type="PROSITE" id="PS50893"/>
    </source>
</evidence>
<dbReference type="InterPro" id="IPR003593">
    <property type="entry name" value="AAA+_ATPase"/>
</dbReference>